<dbReference type="RefSeq" id="XP_066831961.1">
    <property type="nucleotide sequence ID" value="XM_066975310.1"/>
</dbReference>
<name>A0ABP0ZRM5_9ASCO</name>
<feature type="compositionally biased region" description="Low complexity" evidence="1">
    <location>
        <begin position="59"/>
        <end position="77"/>
    </location>
</feature>
<evidence type="ECO:0000313" key="2">
    <source>
        <dbReference type="EMBL" id="CAK9441154.1"/>
    </source>
</evidence>
<sequence length="337" mass="38820">MSLLLHSGVAAYNQETFELGSPASENQQRYLKYRAKWYKIKQKIKVRFKVKVKRRNNSVRRSSSSSNSSISNSNINSGKPVVLSRRSSVRSNFRSSIFTKSDDDDESDVSTIRTIVVNDVYDLKSALASGYYPSKTTTRLSLDDLEDSSTVFNGNSISIFRRGSLVFDEEALSDLDENLEDDLDSEIIYDKRAVSSWKVDDFSLSRTPPPPQYRPSLKREQKYHAPQPLAHTPSPPFKFKSQLNCYLASVEESAEEEAAIKGVPYTCLRTYSQKLNRRHSNYQLVNEQGSCTNFHRLQLELDNSSKLVNGLHHQWQVIEFLICFLAVWEMFQFFYYY</sequence>
<evidence type="ECO:0000313" key="3">
    <source>
        <dbReference type="Proteomes" id="UP001497383"/>
    </source>
</evidence>
<dbReference type="EMBL" id="OZ022410">
    <property type="protein sequence ID" value="CAK9441154.1"/>
    <property type="molecule type" value="Genomic_DNA"/>
</dbReference>
<feature type="region of interest" description="Disordered" evidence="1">
    <location>
        <begin position="203"/>
        <end position="234"/>
    </location>
</feature>
<reference evidence="2 3" key="1">
    <citation type="submission" date="2024-03" db="EMBL/GenBank/DDBJ databases">
        <authorList>
            <person name="Brejova B."/>
        </authorList>
    </citation>
    <scope>NUCLEOTIDE SEQUENCE [LARGE SCALE GENOMIC DNA]</scope>
    <source>
        <strain evidence="2 3">CBS 14171</strain>
    </source>
</reference>
<evidence type="ECO:0000256" key="1">
    <source>
        <dbReference type="SAM" id="MobiDB-lite"/>
    </source>
</evidence>
<dbReference type="Proteomes" id="UP001497383">
    <property type="component" value="Chromosome 6"/>
</dbReference>
<accession>A0ABP0ZRM5</accession>
<gene>
    <name evidence="2" type="ORF">LODBEIA_P50230</name>
</gene>
<keyword evidence="3" id="KW-1185">Reference proteome</keyword>
<feature type="region of interest" description="Disordered" evidence="1">
    <location>
        <begin position="55"/>
        <end position="83"/>
    </location>
</feature>
<dbReference type="GeneID" id="92210219"/>
<organism evidence="2 3">
    <name type="scientific">Lodderomyces beijingensis</name>
    <dbReference type="NCBI Taxonomy" id="1775926"/>
    <lineage>
        <taxon>Eukaryota</taxon>
        <taxon>Fungi</taxon>
        <taxon>Dikarya</taxon>
        <taxon>Ascomycota</taxon>
        <taxon>Saccharomycotina</taxon>
        <taxon>Pichiomycetes</taxon>
        <taxon>Debaryomycetaceae</taxon>
        <taxon>Candida/Lodderomyces clade</taxon>
        <taxon>Lodderomyces</taxon>
    </lineage>
</organism>
<proteinExistence type="predicted"/>
<protein>
    <submittedName>
        <fullName evidence="2">Uncharacterized protein</fullName>
    </submittedName>
</protein>